<evidence type="ECO:0000256" key="2">
    <source>
        <dbReference type="ARBA" id="ARBA00004286"/>
    </source>
</evidence>
<dbReference type="Pfam" id="PF00856">
    <property type="entry name" value="SET"/>
    <property type="match status" value="1"/>
</dbReference>
<feature type="region of interest" description="Disordered" evidence="8">
    <location>
        <begin position="1"/>
        <end position="30"/>
    </location>
</feature>
<evidence type="ECO:0000256" key="6">
    <source>
        <dbReference type="ARBA" id="ARBA00022691"/>
    </source>
</evidence>
<dbReference type="GO" id="GO:0005694">
    <property type="term" value="C:chromosome"/>
    <property type="evidence" value="ECO:0007669"/>
    <property type="project" value="UniProtKB-SubCell"/>
</dbReference>
<dbReference type="SUPFAM" id="SSF82199">
    <property type="entry name" value="SET domain"/>
    <property type="match status" value="1"/>
</dbReference>
<keyword evidence="6" id="KW-0949">S-adenosyl-L-methionine</keyword>
<evidence type="ECO:0000256" key="4">
    <source>
        <dbReference type="ARBA" id="ARBA00022603"/>
    </source>
</evidence>
<name>V9FL29_PHYNI</name>
<comment type="subcellular location">
    <subcellularLocation>
        <location evidence="2">Chromosome</location>
    </subcellularLocation>
    <subcellularLocation>
        <location evidence="1">Nucleus</location>
    </subcellularLocation>
</comment>
<keyword evidence="7" id="KW-0539">Nucleus</keyword>
<evidence type="ECO:0000256" key="5">
    <source>
        <dbReference type="ARBA" id="ARBA00022679"/>
    </source>
</evidence>
<evidence type="ECO:0000256" key="3">
    <source>
        <dbReference type="ARBA" id="ARBA00022454"/>
    </source>
</evidence>
<dbReference type="GO" id="GO:0032259">
    <property type="term" value="P:methylation"/>
    <property type="evidence" value="ECO:0007669"/>
    <property type="project" value="UniProtKB-KW"/>
</dbReference>
<dbReference type="Proteomes" id="UP000018721">
    <property type="component" value="Unassembled WGS sequence"/>
</dbReference>
<feature type="domain" description="SET" evidence="9">
    <location>
        <begin position="231"/>
        <end position="352"/>
    </location>
</feature>
<keyword evidence="4" id="KW-0489">Methyltransferase</keyword>
<dbReference type="EMBL" id="ANIZ01000905">
    <property type="protein sequence ID" value="ETI51483.1"/>
    <property type="molecule type" value="Genomic_DNA"/>
</dbReference>
<evidence type="ECO:0000256" key="1">
    <source>
        <dbReference type="ARBA" id="ARBA00004123"/>
    </source>
</evidence>
<reference evidence="10 11" key="1">
    <citation type="submission" date="2013-11" db="EMBL/GenBank/DDBJ databases">
        <title>The Genome Sequence of Phytophthora parasitica P1569.</title>
        <authorList>
            <consortium name="The Broad Institute Genomics Platform"/>
            <person name="Russ C."/>
            <person name="Tyler B."/>
            <person name="Panabieres F."/>
            <person name="Shan W."/>
            <person name="Tripathy S."/>
            <person name="Grunwald N."/>
            <person name="Machado M."/>
            <person name="Johnson C.S."/>
            <person name="Arredondo F."/>
            <person name="Hong C."/>
            <person name="Coffey M."/>
            <person name="Young S.K."/>
            <person name="Zeng Q."/>
            <person name="Gargeya S."/>
            <person name="Fitzgerald M."/>
            <person name="Abouelleil A."/>
            <person name="Alvarado L."/>
            <person name="Chapman S.B."/>
            <person name="Gainer-Dewar J."/>
            <person name="Goldberg J."/>
            <person name="Griggs A."/>
            <person name="Gujja S."/>
            <person name="Hansen M."/>
            <person name="Howarth C."/>
            <person name="Imamovic A."/>
            <person name="Ireland A."/>
            <person name="Larimer J."/>
            <person name="McCowan C."/>
            <person name="Murphy C."/>
            <person name="Pearson M."/>
            <person name="Poon T.W."/>
            <person name="Priest M."/>
            <person name="Roberts A."/>
            <person name="Saif S."/>
            <person name="Shea T."/>
            <person name="Sykes S."/>
            <person name="Wortman J."/>
            <person name="Nusbaum C."/>
            <person name="Birren B."/>
        </authorList>
    </citation>
    <scope>NUCLEOTIDE SEQUENCE [LARGE SCALE GENOMIC DNA]</scope>
    <source>
        <strain evidence="10 11">P1569</strain>
    </source>
</reference>
<dbReference type="InterPro" id="IPR046341">
    <property type="entry name" value="SET_dom_sf"/>
</dbReference>
<evidence type="ECO:0000259" key="9">
    <source>
        <dbReference type="PROSITE" id="PS50280"/>
    </source>
</evidence>
<dbReference type="SMART" id="SM00317">
    <property type="entry name" value="SET"/>
    <property type="match status" value="1"/>
</dbReference>
<evidence type="ECO:0000313" key="11">
    <source>
        <dbReference type="Proteomes" id="UP000018721"/>
    </source>
</evidence>
<comment type="caution">
    <text evidence="10">The sequence shown here is derived from an EMBL/GenBank/DDBJ whole genome shotgun (WGS) entry which is preliminary data.</text>
</comment>
<dbReference type="GO" id="GO:0005634">
    <property type="term" value="C:nucleus"/>
    <property type="evidence" value="ECO:0007669"/>
    <property type="project" value="UniProtKB-SubCell"/>
</dbReference>
<dbReference type="InterPro" id="IPR050777">
    <property type="entry name" value="SET2_Histone-Lys_MeTrsfase"/>
</dbReference>
<accession>V9FL29</accession>
<evidence type="ECO:0000256" key="7">
    <source>
        <dbReference type="ARBA" id="ARBA00023242"/>
    </source>
</evidence>
<dbReference type="OrthoDB" id="308383at2759"/>
<dbReference type="InterPro" id="IPR001214">
    <property type="entry name" value="SET_dom"/>
</dbReference>
<sequence length="377" mass="42967">MRTCHRTFQNNRPPRARTPKKPTATTRPTMTLPRRVQPRLRGCCRGLRVVTRRVSAFRPRYRCRRWKLGHLLNGFEHPRVLPLPHPCFWEVHRDLHRWLVLARNDWNDVELVVKLPVHTHVLVALMTKRTNPPPILLAPLGRQTRNPVVQSCEPSDRETRLCRFGGLTTSPNVENSTTRWPLLPVVPHFGSCQCSEPCRADSCRNALMNLYCNVNCCPYEGMCGNGLNDSPKVYLARSLRTSSLGVVAVEDIAAGEVLGQYLGEIEHLSMNRHNRPRNTGYRLVLRTRPKCPSHPVRVAINAERMGGLMRYVNHSCDPVAKFVEVGNDRRTTVVVVTTEQVRRGEEVTADYGDDLWFACRCYSASCPHRDIQASCDP</sequence>
<dbReference type="PROSITE" id="PS50280">
    <property type="entry name" value="SET"/>
    <property type="match status" value="1"/>
</dbReference>
<dbReference type="HOGENOM" id="CLU_734617_0_0_1"/>
<dbReference type="AlphaFoldDB" id="V9FL29"/>
<proteinExistence type="predicted"/>
<dbReference type="PANTHER" id="PTHR22884">
    <property type="entry name" value="SET DOMAIN PROTEINS"/>
    <property type="match status" value="1"/>
</dbReference>
<keyword evidence="3" id="KW-0158">Chromosome</keyword>
<feature type="compositionally biased region" description="Polar residues" evidence="8">
    <location>
        <begin position="1"/>
        <end position="11"/>
    </location>
</feature>
<dbReference type="Gene3D" id="2.170.270.10">
    <property type="entry name" value="SET domain"/>
    <property type="match status" value="1"/>
</dbReference>
<protein>
    <recommendedName>
        <fullName evidence="9">SET domain-containing protein</fullName>
    </recommendedName>
</protein>
<keyword evidence="5" id="KW-0808">Transferase</keyword>
<keyword evidence="11" id="KW-1185">Reference proteome</keyword>
<dbReference type="eggNOG" id="KOG1844">
    <property type="taxonomic scope" value="Eukaryota"/>
</dbReference>
<dbReference type="GO" id="GO:0008168">
    <property type="term" value="F:methyltransferase activity"/>
    <property type="evidence" value="ECO:0007669"/>
    <property type="project" value="UniProtKB-KW"/>
</dbReference>
<organism evidence="10 11">
    <name type="scientific">Phytophthora nicotianae P1569</name>
    <dbReference type="NCBI Taxonomy" id="1317065"/>
    <lineage>
        <taxon>Eukaryota</taxon>
        <taxon>Sar</taxon>
        <taxon>Stramenopiles</taxon>
        <taxon>Oomycota</taxon>
        <taxon>Peronosporomycetes</taxon>
        <taxon>Peronosporales</taxon>
        <taxon>Peronosporaceae</taxon>
        <taxon>Phytophthora</taxon>
    </lineage>
</organism>
<evidence type="ECO:0000313" key="10">
    <source>
        <dbReference type="EMBL" id="ETI51483.1"/>
    </source>
</evidence>
<evidence type="ECO:0000256" key="8">
    <source>
        <dbReference type="SAM" id="MobiDB-lite"/>
    </source>
</evidence>
<gene>
    <name evidence="10" type="ORF">F443_05160</name>
</gene>
<feature type="compositionally biased region" description="Low complexity" evidence="8">
    <location>
        <begin position="21"/>
        <end position="30"/>
    </location>
</feature>